<evidence type="ECO:0000313" key="3">
    <source>
        <dbReference type="EMBL" id="CAF4121940.1"/>
    </source>
</evidence>
<keyword evidence="5" id="KW-1185">Reference proteome</keyword>
<organism evidence="3 5">
    <name type="scientific">Rotaria magnacalcarata</name>
    <dbReference type="NCBI Taxonomy" id="392030"/>
    <lineage>
        <taxon>Eukaryota</taxon>
        <taxon>Metazoa</taxon>
        <taxon>Spiralia</taxon>
        <taxon>Gnathifera</taxon>
        <taxon>Rotifera</taxon>
        <taxon>Eurotatoria</taxon>
        <taxon>Bdelloidea</taxon>
        <taxon>Philodinida</taxon>
        <taxon>Philodinidae</taxon>
        <taxon>Rotaria</taxon>
    </lineage>
</organism>
<dbReference type="EMBL" id="CAJOBF010001251">
    <property type="protein sequence ID" value="CAF3930411.1"/>
    <property type="molecule type" value="Genomic_DNA"/>
</dbReference>
<dbReference type="EMBL" id="CAJOBG010004688">
    <property type="protein sequence ID" value="CAF4121940.1"/>
    <property type="molecule type" value="Genomic_DNA"/>
</dbReference>
<dbReference type="AlphaFoldDB" id="A0A819WEQ9"/>
<name>A0A819WEQ9_9BILA</name>
<dbReference type="Proteomes" id="UP000676336">
    <property type="component" value="Unassembled WGS sequence"/>
</dbReference>
<sequence length="151" mass="16330">MFPSIESAPPATTTCPSGSAVAVCTYRGTTILPVIVQSPVIKSYNSEVSTNPRESYSPATNTFPLNSVDAFSVMNNCLMLIRLAQSHPHSLRQCKLKNTTKLTRFCSRGASSRRSSHGCGRCSGCCSDRRRLSHRCGRCSGCCGSDRRTST</sequence>
<accession>A0A819WEQ9</accession>
<dbReference type="Proteomes" id="UP000663842">
    <property type="component" value="Unassembled WGS sequence"/>
</dbReference>
<dbReference type="Proteomes" id="UP000663866">
    <property type="component" value="Unassembled WGS sequence"/>
</dbReference>
<evidence type="ECO:0000313" key="4">
    <source>
        <dbReference type="EMBL" id="CAF4755931.1"/>
    </source>
</evidence>
<reference evidence="3" key="1">
    <citation type="submission" date="2021-02" db="EMBL/GenBank/DDBJ databases">
        <authorList>
            <person name="Nowell W R."/>
        </authorList>
    </citation>
    <scope>NUCLEOTIDE SEQUENCE</scope>
</reference>
<evidence type="ECO:0000313" key="2">
    <source>
        <dbReference type="EMBL" id="CAF3930411.1"/>
    </source>
</evidence>
<evidence type="ECO:0000313" key="5">
    <source>
        <dbReference type="Proteomes" id="UP000663866"/>
    </source>
</evidence>
<proteinExistence type="predicted"/>
<dbReference type="EMBL" id="CAJOBI010138293">
    <property type="protein sequence ID" value="CAF4755931.1"/>
    <property type="molecule type" value="Genomic_DNA"/>
</dbReference>
<dbReference type="Proteomes" id="UP000663856">
    <property type="component" value="Unassembled WGS sequence"/>
</dbReference>
<protein>
    <submittedName>
        <fullName evidence="3">Uncharacterized protein</fullName>
    </submittedName>
</protein>
<comment type="caution">
    <text evidence="3">The sequence shown here is derived from an EMBL/GenBank/DDBJ whole genome shotgun (WGS) entry which is preliminary data.</text>
</comment>
<evidence type="ECO:0000313" key="1">
    <source>
        <dbReference type="EMBL" id="CAF2050614.1"/>
    </source>
</evidence>
<dbReference type="EMBL" id="CAJNRF010003450">
    <property type="protein sequence ID" value="CAF2050614.1"/>
    <property type="molecule type" value="Genomic_DNA"/>
</dbReference>
<gene>
    <name evidence="3" type="ORF">OVN521_LOCUS22025</name>
    <name evidence="4" type="ORF">SMN809_LOCUS45337</name>
    <name evidence="2" type="ORF">UXM345_LOCUS12159</name>
    <name evidence="1" type="ORF">WKI299_LOCUS10072</name>
</gene>